<reference evidence="1" key="1">
    <citation type="submission" date="2021-06" db="EMBL/GenBank/DDBJ databases">
        <authorList>
            <person name="Kallberg Y."/>
            <person name="Tangrot J."/>
            <person name="Rosling A."/>
        </authorList>
    </citation>
    <scope>NUCLEOTIDE SEQUENCE</scope>
    <source>
        <strain evidence="1">AU212A</strain>
    </source>
</reference>
<feature type="non-terminal residue" evidence="1">
    <location>
        <position position="87"/>
    </location>
</feature>
<evidence type="ECO:0000313" key="2">
    <source>
        <dbReference type="Proteomes" id="UP000789860"/>
    </source>
</evidence>
<keyword evidence="2" id="KW-1185">Reference proteome</keyword>
<sequence>MPGEITTPEPSQAAQTKGKGKVVEEEKEENVTKSSSSTKSTNEYQLKAIEWTDSVSEKTRKLKIITQNGNVLLLRGAIETKPYERSN</sequence>
<proteinExistence type="predicted"/>
<accession>A0ACA9NQC0</accession>
<gene>
    <name evidence="1" type="ORF">SCALOS_LOCUS9018</name>
</gene>
<organism evidence="1 2">
    <name type="scientific">Scutellospora calospora</name>
    <dbReference type="NCBI Taxonomy" id="85575"/>
    <lineage>
        <taxon>Eukaryota</taxon>
        <taxon>Fungi</taxon>
        <taxon>Fungi incertae sedis</taxon>
        <taxon>Mucoromycota</taxon>
        <taxon>Glomeromycotina</taxon>
        <taxon>Glomeromycetes</taxon>
        <taxon>Diversisporales</taxon>
        <taxon>Gigasporaceae</taxon>
        <taxon>Scutellospora</taxon>
    </lineage>
</organism>
<dbReference type="Proteomes" id="UP000789860">
    <property type="component" value="Unassembled WGS sequence"/>
</dbReference>
<dbReference type="EMBL" id="CAJVPM010026096">
    <property type="protein sequence ID" value="CAG8660671.1"/>
    <property type="molecule type" value="Genomic_DNA"/>
</dbReference>
<comment type="caution">
    <text evidence="1">The sequence shown here is derived from an EMBL/GenBank/DDBJ whole genome shotgun (WGS) entry which is preliminary data.</text>
</comment>
<evidence type="ECO:0000313" key="1">
    <source>
        <dbReference type="EMBL" id="CAG8660671.1"/>
    </source>
</evidence>
<name>A0ACA9NQC0_9GLOM</name>
<protein>
    <submittedName>
        <fullName evidence="1">1872_t:CDS:1</fullName>
    </submittedName>
</protein>